<protein>
    <recommendedName>
        <fullName evidence="3">TonB-dependent Receptor Plug Domain</fullName>
    </recommendedName>
</protein>
<gene>
    <name evidence="1" type="ORF">SAMN04487908_10165</name>
</gene>
<evidence type="ECO:0000313" key="2">
    <source>
        <dbReference type="Proteomes" id="UP000184172"/>
    </source>
</evidence>
<dbReference type="EMBL" id="FQYV01000001">
    <property type="protein sequence ID" value="SHI31194.1"/>
    <property type="molecule type" value="Genomic_DNA"/>
</dbReference>
<name>A0A1M6A3V6_9FLAO</name>
<evidence type="ECO:0000313" key="1">
    <source>
        <dbReference type="EMBL" id="SHI31194.1"/>
    </source>
</evidence>
<keyword evidence="2" id="KW-1185">Reference proteome</keyword>
<proteinExistence type="predicted"/>
<dbReference type="Proteomes" id="UP000184172">
    <property type="component" value="Unassembled WGS sequence"/>
</dbReference>
<dbReference type="STRING" id="797419.SAMN05216556_10265"/>
<reference evidence="2" key="1">
    <citation type="submission" date="2016-11" db="EMBL/GenBank/DDBJ databases">
        <authorList>
            <person name="Varghese N."/>
            <person name="Submissions S."/>
        </authorList>
    </citation>
    <scope>NUCLEOTIDE SEQUENCE [LARGE SCALE GENOMIC DNA]</scope>
    <source>
        <strain evidence="2">DSM 26349</strain>
    </source>
</reference>
<dbReference type="Gene3D" id="2.60.40.1930">
    <property type="match status" value="1"/>
</dbReference>
<accession>A0A1M6A3V6</accession>
<evidence type="ECO:0008006" key="3">
    <source>
        <dbReference type="Google" id="ProtNLM"/>
    </source>
</evidence>
<sequence length="787" mass="89252">MYCKPILPSSFPLSLILVLISGFSGFGQIKQPDLVSSYKAYTELPREIGYAHLNKTTYLKGEIIGYTAYIFDKASHKLSSTATNVYCTISDENNTTIKSEMILANNSVANGSFQIDSLFTSGKYTFRAYTNWMRNFEEPNFYGQILNILDSEAKDTQKSIDSTSKLDAQFLPEGGHFVADVKNSVGVIVKDSFGFGVPNLTGHVVDSENNILNNFTTNSLGIGKFTFKPNSTELYKVILNFNNTEHIFNLKKAADRGIALTINGLENRVAISLRTNENTSKQIGKQNYTLAIHNGKVLKTININFKKSLEVMKTINFEDLSTGINIFTLFDEQNKPILERLFFKYEGIRLLNAQPPQIENSIDSLTIKIPLNNINDTLINNFSVSILPGNTKSYNPNNNIISSIYLQPYINSYIENAAYYFTDISRKKKFELDNVLLTQGWSSYDWNTIFNNPPKANYEYENGVSFKANANDRNISKYIMYATRNNDLQVFEIDPKTKDFQATGLLPMDNEKLRFSAIKNNNATVKPNLYVQFSPFQTPTLGYQGNFAPIKEKLNTINNETPPMYRPGWEKVEDLDEVTLTVNKEAERTDRLKRVAFGKVDVFDDLKRTTSIDFASYLRTQGYKVTEYIGELQIINTRGKSPIVYLDNIRLYNTDALYKFPMDNVDYISINKLGGGEGGEAANGVIKIFTDPTISQNKLKRNVTQEVPVPLTFSSPKEFYVPEYTSYQSQFYQDYGVIGWFPRLRIQEDSNLIFKIPMPKVETISIFIEGTANDGSFIFEVKNISVQ</sequence>
<organism evidence="1 2">
    <name type="scientific">Aequorivita viscosa</name>
    <dbReference type="NCBI Taxonomy" id="797419"/>
    <lineage>
        <taxon>Bacteria</taxon>
        <taxon>Pseudomonadati</taxon>
        <taxon>Bacteroidota</taxon>
        <taxon>Flavobacteriia</taxon>
        <taxon>Flavobacteriales</taxon>
        <taxon>Flavobacteriaceae</taxon>
        <taxon>Aequorivita</taxon>
    </lineage>
</organism>
<dbReference type="AlphaFoldDB" id="A0A1M6A3V6"/>